<keyword evidence="1" id="KW-0285">Flavoprotein</keyword>
<dbReference type="InterPro" id="IPR003953">
    <property type="entry name" value="FAD-dep_OxRdtase_2_FAD-bd"/>
</dbReference>
<dbReference type="SUPFAM" id="SSF56425">
    <property type="entry name" value="Succinate dehydrogenase/fumarate reductase flavoprotein, catalytic domain"/>
    <property type="match status" value="1"/>
</dbReference>
<keyword evidence="5" id="KW-1185">Reference proteome</keyword>
<organism evidence="4 5">
    <name type="scientific">Hibiscus sabdariffa</name>
    <name type="common">roselle</name>
    <dbReference type="NCBI Taxonomy" id="183260"/>
    <lineage>
        <taxon>Eukaryota</taxon>
        <taxon>Viridiplantae</taxon>
        <taxon>Streptophyta</taxon>
        <taxon>Embryophyta</taxon>
        <taxon>Tracheophyta</taxon>
        <taxon>Spermatophyta</taxon>
        <taxon>Magnoliopsida</taxon>
        <taxon>eudicotyledons</taxon>
        <taxon>Gunneridae</taxon>
        <taxon>Pentapetalae</taxon>
        <taxon>rosids</taxon>
        <taxon>malvids</taxon>
        <taxon>Malvales</taxon>
        <taxon>Malvaceae</taxon>
        <taxon>Malvoideae</taxon>
        <taxon>Hibiscus</taxon>
    </lineage>
</organism>
<dbReference type="Proteomes" id="UP001472677">
    <property type="component" value="Unassembled WGS sequence"/>
</dbReference>
<dbReference type="EMBL" id="JBBPBM010000015">
    <property type="protein sequence ID" value="KAK8559092.1"/>
    <property type="molecule type" value="Genomic_DNA"/>
</dbReference>
<gene>
    <name evidence="4" type="ORF">V6N12_042377</name>
</gene>
<dbReference type="InterPro" id="IPR027477">
    <property type="entry name" value="Succ_DH/fumarate_Rdtase_cat_sf"/>
</dbReference>
<evidence type="ECO:0000313" key="5">
    <source>
        <dbReference type="Proteomes" id="UP001472677"/>
    </source>
</evidence>
<name>A0ABR2EG56_9ROSI</name>
<dbReference type="Pfam" id="PF00890">
    <property type="entry name" value="FAD_binding_2"/>
    <property type="match status" value="1"/>
</dbReference>
<evidence type="ECO:0000256" key="2">
    <source>
        <dbReference type="ARBA" id="ARBA00023002"/>
    </source>
</evidence>
<evidence type="ECO:0000259" key="3">
    <source>
        <dbReference type="Pfam" id="PF00890"/>
    </source>
</evidence>
<dbReference type="PANTHER" id="PTHR11632">
    <property type="entry name" value="SUCCINATE DEHYDROGENASE 2 FLAVOPROTEIN SUBUNIT"/>
    <property type="match status" value="1"/>
</dbReference>
<protein>
    <recommendedName>
        <fullName evidence="3">FAD-dependent oxidoreductase 2 FAD-binding domain-containing protein</fullName>
    </recommendedName>
</protein>
<evidence type="ECO:0000313" key="4">
    <source>
        <dbReference type="EMBL" id="KAK8559092.1"/>
    </source>
</evidence>
<evidence type="ECO:0000256" key="1">
    <source>
        <dbReference type="ARBA" id="ARBA00022630"/>
    </source>
</evidence>
<dbReference type="Gene3D" id="3.50.50.60">
    <property type="entry name" value="FAD/NAD(P)-binding domain"/>
    <property type="match status" value="1"/>
</dbReference>
<keyword evidence="2" id="KW-0560">Oxidoreductase</keyword>
<proteinExistence type="predicted"/>
<dbReference type="Gene3D" id="3.90.700.10">
    <property type="entry name" value="Succinate dehydrogenase/fumarate reductase flavoprotein, catalytic domain"/>
    <property type="match status" value="1"/>
</dbReference>
<comment type="caution">
    <text evidence="4">The sequence shown here is derived from an EMBL/GenBank/DDBJ whole genome shotgun (WGS) entry which is preliminary data.</text>
</comment>
<accession>A0ABR2EG56</accession>
<feature type="domain" description="FAD-dependent oxidoreductase 2 FAD-binding" evidence="3">
    <location>
        <begin position="2"/>
        <end position="163"/>
    </location>
</feature>
<dbReference type="PANTHER" id="PTHR11632:SF51">
    <property type="entry name" value="SUCCINATE DEHYDROGENASE [UBIQUINONE] FLAVOPROTEIN SUBUNIT, MITOCHONDRIAL"/>
    <property type="match status" value="1"/>
</dbReference>
<dbReference type="InterPro" id="IPR030664">
    <property type="entry name" value="SdhA/FrdA/AprA"/>
</dbReference>
<reference evidence="4 5" key="1">
    <citation type="journal article" date="2024" name="G3 (Bethesda)">
        <title>Genome assembly of Hibiscus sabdariffa L. provides insights into metabolisms of medicinal natural products.</title>
        <authorList>
            <person name="Kim T."/>
        </authorList>
    </citation>
    <scope>NUCLEOTIDE SEQUENCE [LARGE SCALE GENOMIC DNA]</scope>
    <source>
        <strain evidence="4">TK-2024</strain>
        <tissue evidence="4">Old leaves</tissue>
    </source>
</reference>
<sequence>MEAPKVVIELKNYGMQFFRTKDGKIYQQAFGGQAYRCAFVADRTRHALVHTFFGQGRRYNVQFFVEYFASNMLMNSDGSCHRVIALNMKDGTLHRFQVANTILVTGEYGRNFSTTLAHTSTSSGKVMFTCVGFSLQDLMYVQFHPIGIYGVGCLITERFYGKGDAPTAKELASRDFPRSMTMKIRDGRGVRTLKDHIYQHVNHLTLEVLNERLIAAIDYKKETFEMLKETSFRFQLVVRKGLWIITSFRFQLLKVTFDISANSKQYSHQKALTEVLLKASSGITNGNVERGEEHQSFLDTYCPYWSRMVMILDPLCQLVKGFVEADYQVSPPTVLARLTNFVRF</sequence>
<dbReference type="InterPro" id="IPR036188">
    <property type="entry name" value="FAD/NAD-bd_sf"/>
</dbReference>
<dbReference type="SUPFAM" id="SSF51905">
    <property type="entry name" value="FAD/NAD(P)-binding domain"/>
    <property type="match status" value="1"/>
</dbReference>